<organism evidence="4 5">
    <name type="scientific">Nocardioides anomalus</name>
    <dbReference type="NCBI Taxonomy" id="2712223"/>
    <lineage>
        <taxon>Bacteria</taxon>
        <taxon>Bacillati</taxon>
        <taxon>Actinomycetota</taxon>
        <taxon>Actinomycetes</taxon>
        <taxon>Propionibacteriales</taxon>
        <taxon>Nocardioidaceae</taxon>
        <taxon>Nocardioides</taxon>
    </lineage>
</organism>
<accession>A0A6G6WFE3</accession>
<feature type="domain" description="ABC transporter" evidence="3">
    <location>
        <begin position="3"/>
        <end position="203"/>
    </location>
</feature>
<dbReference type="InterPro" id="IPR003593">
    <property type="entry name" value="AAA+_ATPase"/>
</dbReference>
<keyword evidence="2 4" id="KW-0067">ATP-binding</keyword>
<keyword evidence="1" id="KW-0547">Nucleotide-binding</keyword>
<evidence type="ECO:0000313" key="5">
    <source>
        <dbReference type="Proteomes" id="UP000502996"/>
    </source>
</evidence>
<evidence type="ECO:0000256" key="1">
    <source>
        <dbReference type="ARBA" id="ARBA00022741"/>
    </source>
</evidence>
<protein>
    <submittedName>
        <fullName evidence="4">ATP-binding cassette domain-containing protein</fullName>
    </submittedName>
</protein>
<dbReference type="RefSeq" id="WP_165234769.1">
    <property type="nucleotide sequence ID" value="NZ_CP049257.1"/>
</dbReference>
<dbReference type="PROSITE" id="PS00211">
    <property type="entry name" value="ABC_TRANSPORTER_1"/>
    <property type="match status" value="1"/>
</dbReference>
<evidence type="ECO:0000313" key="4">
    <source>
        <dbReference type="EMBL" id="QIG44061.1"/>
    </source>
</evidence>
<dbReference type="PANTHER" id="PTHR24220">
    <property type="entry name" value="IMPORT ATP-BINDING PROTEIN"/>
    <property type="match status" value="1"/>
</dbReference>
<dbReference type="SMART" id="SM00382">
    <property type="entry name" value="AAA"/>
    <property type="match status" value="1"/>
</dbReference>
<dbReference type="InterPro" id="IPR027417">
    <property type="entry name" value="P-loop_NTPase"/>
</dbReference>
<dbReference type="InterPro" id="IPR015854">
    <property type="entry name" value="ABC_transpr_LolD-like"/>
</dbReference>
<dbReference type="Gene3D" id="3.40.50.300">
    <property type="entry name" value="P-loop containing nucleotide triphosphate hydrolases"/>
    <property type="match status" value="1"/>
</dbReference>
<dbReference type="GO" id="GO:0016887">
    <property type="term" value="F:ATP hydrolysis activity"/>
    <property type="evidence" value="ECO:0007669"/>
    <property type="project" value="InterPro"/>
</dbReference>
<dbReference type="AlphaFoldDB" id="A0A6G6WFE3"/>
<evidence type="ECO:0000259" key="3">
    <source>
        <dbReference type="PROSITE" id="PS50893"/>
    </source>
</evidence>
<dbReference type="GO" id="GO:0005886">
    <property type="term" value="C:plasma membrane"/>
    <property type="evidence" value="ECO:0007669"/>
    <property type="project" value="TreeGrafter"/>
</dbReference>
<dbReference type="SUPFAM" id="SSF52540">
    <property type="entry name" value="P-loop containing nucleoside triphosphate hydrolases"/>
    <property type="match status" value="1"/>
</dbReference>
<gene>
    <name evidence="4" type="ORF">G5V58_15895</name>
</gene>
<dbReference type="InterPro" id="IPR017871">
    <property type="entry name" value="ABC_transporter-like_CS"/>
</dbReference>
<keyword evidence="5" id="KW-1185">Reference proteome</keyword>
<dbReference type="Pfam" id="PF00005">
    <property type="entry name" value="ABC_tran"/>
    <property type="match status" value="1"/>
</dbReference>
<reference evidence="4 5" key="1">
    <citation type="submission" date="2020-02" db="EMBL/GenBank/DDBJ databases">
        <title>Full genome sequence of Nocardioides sp. R-3366.</title>
        <authorList>
            <person name="Im W.-T."/>
        </authorList>
    </citation>
    <scope>NUCLEOTIDE SEQUENCE [LARGE SCALE GENOMIC DNA]</scope>
    <source>
        <strain evidence="4 5">R-3366</strain>
    </source>
</reference>
<evidence type="ECO:0000256" key="2">
    <source>
        <dbReference type="ARBA" id="ARBA00022840"/>
    </source>
</evidence>
<dbReference type="InterPro" id="IPR003439">
    <property type="entry name" value="ABC_transporter-like_ATP-bd"/>
</dbReference>
<name>A0A6G6WFE3_9ACTN</name>
<dbReference type="Proteomes" id="UP000502996">
    <property type="component" value="Chromosome"/>
</dbReference>
<dbReference type="GO" id="GO:0005524">
    <property type="term" value="F:ATP binding"/>
    <property type="evidence" value="ECO:0007669"/>
    <property type="project" value="UniProtKB-KW"/>
</dbReference>
<dbReference type="EMBL" id="CP049257">
    <property type="protein sequence ID" value="QIG44061.1"/>
    <property type="molecule type" value="Genomic_DNA"/>
</dbReference>
<dbReference type="GO" id="GO:0022857">
    <property type="term" value="F:transmembrane transporter activity"/>
    <property type="evidence" value="ECO:0007669"/>
    <property type="project" value="TreeGrafter"/>
</dbReference>
<sequence>MDLRADRLTKRYGRTVTALDAVSFSVSGPASVAVTGPSGSGKSTLLRLLAGRERPTRGRVRVDGRSPRRAGALGFVAQRDDLDPGALALSAAAVDPGGPHLRERTEALLARLGVPTDVAVRELAAGDRRLLTVAGVLATGPRLLLADEPAAELDAAAADRVADLLLGTVGSGTLLVLATHDDALAARCGRRLVLERGRLVDPG</sequence>
<proteinExistence type="predicted"/>
<dbReference type="PROSITE" id="PS50893">
    <property type="entry name" value="ABC_TRANSPORTER_2"/>
    <property type="match status" value="1"/>
</dbReference>
<dbReference type="KEGG" id="nano:G5V58_15895"/>